<keyword evidence="4 10" id="KW-0902">Two-component regulatory system</keyword>
<dbReference type="OrthoDB" id="9759232at2"/>
<dbReference type="SMART" id="SM00448">
    <property type="entry name" value="REC"/>
    <property type="match status" value="1"/>
</dbReference>
<dbReference type="InterPro" id="IPR036388">
    <property type="entry name" value="WH-like_DNA-bd_sf"/>
</dbReference>
<keyword evidence="7 10" id="KW-0010">Activator</keyword>
<dbReference type="GO" id="GO:0003677">
    <property type="term" value="F:DNA binding"/>
    <property type="evidence" value="ECO:0007669"/>
    <property type="project" value="UniProtKB-KW"/>
</dbReference>
<dbReference type="InterPro" id="IPR051271">
    <property type="entry name" value="2C-system_Tx_regulators"/>
</dbReference>
<dbReference type="Proteomes" id="UP000441717">
    <property type="component" value="Unassembled WGS sequence"/>
</dbReference>
<name>A0A6N7IQT4_9FIRM</name>
<organism evidence="14 15">
    <name type="scientific">Desulfofundulus thermobenzoicus</name>
    <dbReference type="NCBI Taxonomy" id="29376"/>
    <lineage>
        <taxon>Bacteria</taxon>
        <taxon>Bacillati</taxon>
        <taxon>Bacillota</taxon>
        <taxon>Clostridia</taxon>
        <taxon>Eubacteriales</taxon>
        <taxon>Peptococcaceae</taxon>
        <taxon>Desulfofundulus</taxon>
    </lineage>
</organism>
<evidence type="ECO:0000256" key="6">
    <source>
        <dbReference type="ARBA" id="ARBA00023125"/>
    </source>
</evidence>
<dbReference type="SUPFAM" id="SSF46785">
    <property type="entry name" value="Winged helix' DNA-binding domain"/>
    <property type="match status" value="1"/>
</dbReference>
<dbReference type="PANTHER" id="PTHR45526:SF1">
    <property type="entry name" value="TRANSCRIPTIONAL REGULATORY PROTEIN DCUR-RELATED"/>
    <property type="match status" value="1"/>
</dbReference>
<dbReference type="GO" id="GO:0003700">
    <property type="term" value="F:DNA-binding transcription factor activity"/>
    <property type="evidence" value="ECO:0007669"/>
    <property type="project" value="InterPro"/>
</dbReference>
<dbReference type="InterPro" id="IPR024187">
    <property type="entry name" value="Sig_transdc_resp-reg_cit/mal"/>
</dbReference>
<keyword evidence="2 10" id="KW-0963">Cytoplasm</keyword>
<keyword evidence="5 10" id="KW-0805">Transcription regulation</keyword>
<keyword evidence="3 11" id="KW-0597">Phosphoprotein</keyword>
<dbReference type="InterPro" id="IPR001789">
    <property type="entry name" value="Sig_transdc_resp-reg_receiver"/>
</dbReference>
<dbReference type="InterPro" id="IPR048714">
    <property type="entry name" value="DpiA-like_HTH"/>
</dbReference>
<evidence type="ECO:0000313" key="15">
    <source>
        <dbReference type="Proteomes" id="UP000441717"/>
    </source>
</evidence>
<evidence type="ECO:0000313" key="14">
    <source>
        <dbReference type="EMBL" id="MQL52380.1"/>
    </source>
</evidence>
<evidence type="ECO:0000256" key="7">
    <source>
        <dbReference type="ARBA" id="ARBA00023159"/>
    </source>
</evidence>
<evidence type="ECO:0000256" key="3">
    <source>
        <dbReference type="ARBA" id="ARBA00022553"/>
    </source>
</evidence>
<evidence type="ECO:0000259" key="13">
    <source>
        <dbReference type="PROSITE" id="PS50110"/>
    </source>
</evidence>
<feature type="region of interest" description="Disordered" evidence="12">
    <location>
        <begin position="156"/>
        <end position="181"/>
    </location>
</feature>
<dbReference type="SUPFAM" id="SSF52172">
    <property type="entry name" value="CheY-like"/>
    <property type="match status" value="1"/>
</dbReference>
<keyword evidence="6 10" id="KW-0238">DNA-binding</keyword>
<evidence type="ECO:0000256" key="11">
    <source>
        <dbReference type="PROSITE-ProRule" id="PRU00169"/>
    </source>
</evidence>
<protein>
    <recommendedName>
        <fullName evidence="10">Transcriptional regulatory protein</fullName>
    </recommendedName>
</protein>
<dbReference type="InterPro" id="IPR011006">
    <property type="entry name" value="CheY-like_superfamily"/>
</dbReference>
<dbReference type="GO" id="GO:0005737">
    <property type="term" value="C:cytoplasm"/>
    <property type="evidence" value="ECO:0007669"/>
    <property type="project" value="UniProtKB-SubCell"/>
</dbReference>
<dbReference type="Pfam" id="PF00072">
    <property type="entry name" value="Response_reg"/>
    <property type="match status" value="1"/>
</dbReference>
<dbReference type="Pfam" id="PF20714">
    <property type="entry name" value="HTH_64"/>
    <property type="match status" value="1"/>
</dbReference>
<evidence type="ECO:0000256" key="4">
    <source>
        <dbReference type="ARBA" id="ARBA00023012"/>
    </source>
</evidence>
<evidence type="ECO:0000256" key="2">
    <source>
        <dbReference type="ARBA" id="ARBA00022490"/>
    </source>
</evidence>
<keyword evidence="8 10" id="KW-0804">Transcription</keyword>
<evidence type="ECO:0000256" key="1">
    <source>
        <dbReference type="ARBA" id="ARBA00004496"/>
    </source>
</evidence>
<evidence type="ECO:0000256" key="9">
    <source>
        <dbReference type="ARBA" id="ARBA00024867"/>
    </source>
</evidence>
<dbReference type="Gene3D" id="3.40.50.2300">
    <property type="match status" value="1"/>
</dbReference>
<dbReference type="RefSeq" id="WP_152946436.1">
    <property type="nucleotide sequence ID" value="NZ_WHYR01000021.1"/>
</dbReference>
<dbReference type="PANTHER" id="PTHR45526">
    <property type="entry name" value="TRANSCRIPTIONAL REGULATORY PROTEIN DPIA"/>
    <property type="match status" value="1"/>
</dbReference>
<dbReference type="PIRSF" id="PIRSF006171">
    <property type="entry name" value="RR_citrat_malat"/>
    <property type="match status" value="1"/>
</dbReference>
<proteinExistence type="predicted"/>
<feature type="domain" description="Response regulatory" evidence="13">
    <location>
        <begin position="5"/>
        <end position="121"/>
    </location>
</feature>
<sequence length="254" mass="27522">MGDIGVLIVEDDPMVVEVNRGFVNAVPGFQVVGVARTGREAVEMVVRLKPALTLLDVYLPDISGLEALQEIRRRGLPTDVLLVTAAQDVETIQNAFRYGAVDYIIKPFKFNRLKTALEGFALLYSRLNKDDRLEQDDIDRLALGWAPVAAAETTAAKEGQVTGSSPGRIPGAAGQNGPEEMPKGLNEVTLKQVLLHLIKDGGALSAEEVAAGLGLARVTARRYLEYLAALGKVTLELQYGSVGRPIKRYKIKDL</sequence>
<evidence type="ECO:0000256" key="5">
    <source>
        <dbReference type="ARBA" id="ARBA00023015"/>
    </source>
</evidence>
<dbReference type="InterPro" id="IPR036390">
    <property type="entry name" value="WH_DNA-bd_sf"/>
</dbReference>
<dbReference type="AlphaFoldDB" id="A0A6N7IQT4"/>
<accession>A0A6N7IQT4</accession>
<comment type="caution">
    <text evidence="14">The sequence shown here is derived from an EMBL/GenBank/DDBJ whole genome shotgun (WGS) entry which is preliminary data.</text>
</comment>
<comment type="subcellular location">
    <subcellularLocation>
        <location evidence="1 10">Cytoplasm</location>
    </subcellularLocation>
</comment>
<evidence type="ECO:0000256" key="8">
    <source>
        <dbReference type="ARBA" id="ARBA00023163"/>
    </source>
</evidence>
<dbReference type="Gene3D" id="1.10.10.10">
    <property type="entry name" value="Winged helix-like DNA-binding domain superfamily/Winged helix DNA-binding domain"/>
    <property type="match status" value="1"/>
</dbReference>
<dbReference type="PROSITE" id="PS50110">
    <property type="entry name" value="RESPONSE_REGULATORY"/>
    <property type="match status" value="1"/>
</dbReference>
<feature type="modified residue" description="4-aspartylphosphate" evidence="11">
    <location>
        <position position="56"/>
    </location>
</feature>
<dbReference type="CDD" id="cd19925">
    <property type="entry name" value="REC_citrate_TCS"/>
    <property type="match status" value="1"/>
</dbReference>
<reference evidence="14 15" key="1">
    <citation type="submission" date="2019-10" db="EMBL/GenBank/DDBJ databases">
        <title>Comparative genomics of sulfur disproportionating microorganisms.</title>
        <authorList>
            <person name="Ward L.M."/>
            <person name="Bertran E."/>
            <person name="Johnston D."/>
        </authorList>
    </citation>
    <scope>NUCLEOTIDE SEQUENCE [LARGE SCALE GENOMIC DNA]</scope>
    <source>
        <strain evidence="14 15">DSM 14055</strain>
    </source>
</reference>
<evidence type="ECO:0000256" key="12">
    <source>
        <dbReference type="SAM" id="MobiDB-lite"/>
    </source>
</evidence>
<comment type="function">
    <text evidence="9">May play the central regulatory role in sporulation. It may be an element of the effector pathway responsible for the activation of sporulation genes in response to nutritional stress. Spo0A may act in concert with spo0H (a sigma factor) to control the expression of some genes that are critical to the sporulation process.</text>
</comment>
<keyword evidence="15" id="KW-1185">Reference proteome</keyword>
<dbReference type="GO" id="GO:0000156">
    <property type="term" value="F:phosphorelay response regulator activity"/>
    <property type="evidence" value="ECO:0007669"/>
    <property type="project" value="TreeGrafter"/>
</dbReference>
<gene>
    <name evidence="14" type="ORF">GFC01_08905</name>
</gene>
<evidence type="ECO:0000256" key="10">
    <source>
        <dbReference type="PIRNR" id="PIRNR006171"/>
    </source>
</evidence>
<dbReference type="EMBL" id="WHYR01000021">
    <property type="protein sequence ID" value="MQL52380.1"/>
    <property type="molecule type" value="Genomic_DNA"/>
</dbReference>